<reference evidence="1 2" key="1">
    <citation type="journal article" date="2020" name="mSystems">
        <title>Defining Genomic and Predicted Metabolic Features of the Acetobacterium Genus.</title>
        <authorList>
            <person name="Ross D.E."/>
            <person name="Marshall C.W."/>
            <person name="Gulliver D."/>
            <person name="May H.D."/>
            <person name="Norman R.S."/>
        </authorList>
    </citation>
    <scope>NUCLEOTIDE SEQUENCE [LARGE SCALE GENOMIC DNA]</scope>
    <source>
        <strain evidence="1 2">DSM 4132</strain>
    </source>
</reference>
<dbReference type="RefSeq" id="WP_186895192.1">
    <property type="nucleotide sequence ID" value="NZ_WJBE01000021.1"/>
</dbReference>
<organism evidence="1 2">
    <name type="scientific">Acetobacterium malicum</name>
    <dbReference type="NCBI Taxonomy" id="52692"/>
    <lineage>
        <taxon>Bacteria</taxon>
        <taxon>Bacillati</taxon>
        <taxon>Bacillota</taxon>
        <taxon>Clostridia</taxon>
        <taxon>Eubacteriales</taxon>
        <taxon>Eubacteriaceae</taxon>
        <taxon>Acetobacterium</taxon>
    </lineage>
</organism>
<accession>A0ABR6Z0R9</accession>
<dbReference type="Proteomes" id="UP000622405">
    <property type="component" value="Unassembled WGS sequence"/>
</dbReference>
<proteinExistence type="predicted"/>
<evidence type="ECO:0000313" key="2">
    <source>
        <dbReference type="Proteomes" id="UP000622405"/>
    </source>
</evidence>
<sequence>MRINQVSLCVSEIIQEEVGSRPYSDYGNYNRSRGFYEMQNEDNTVDDYYNPYEYLSDLPIDLRASINCAY</sequence>
<comment type="caution">
    <text evidence="1">The sequence shown here is derived from an EMBL/GenBank/DDBJ whole genome shotgun (WGS) entry which is preliminary data.</text>
</comment>
<evidence type="ECO:0000313" key="1">
    <source>
        <dbReference type="EMBL" id="MBC3901113.1"/>
    </source>
</evidence>
<gene>
    <name evidence="1" type="ORF">GH811_15965</name>
</gene>
<name>A0ABR6Z0R9_9FIRM</name>
<keyword evidence="2" id="KW-1185">Reference proteome</keyword>
<dbReference type="EMBL" id="WJBE01000021">
    <property type="protein sequence ID" value="MBC3901113.1"/>
    <property type="molecule type" value="Genomic_DNA"/>
</dbReference>
<protein>
    <submittedName>
        <fullName evidence="1">Uncharacterized protein</fullName>
    </submittedName>
</protein>